<evidence type="ECO:0000313" key="5">
    <source>
        <dbReference type="Proteomes" id="UP000095350"/>
    </source>
</evidence>
<sequence length="197" mass="21566">MNTETRGTLSRRGNISQITNAFVEEVNAFSNTSTGYIIVSYAASPGQQSDNIQMLRLNINRNTVILDSSGQVISLSEIRPQTWINAVFSSAMTRSIPPQANAFLIMVQKRRPQIEIATSIGRIASIDAANGFLYTGNPNDINSQVRYVVSNSTFSDPSGRPITLSSLRPSQRVRITHATTQTASIPPQTIAFHVQLL</sequence>
<evidence type="ECO:0000313" key="6">
    <source>
        <dbReference type="Proteomes" id="UP000283513"/>
    </source>
</evidence>
<accession>A0A173UPZ3</accession>
<dbReference type="AlphaFoldDB" id="A0A173UPZ3"/>
<name>A0A173UPZ3_9FIRM</name>
<proteinExistence type="predicted"/>
<evidence type="ECO:0000313" key="8">
    <source>
        <dbReference type="Proteomes" id="UP000284051"/>
    </source>
</evidence>
<reference evidence="1 5" key="1">
    <citation type="submission" date="2015-09" db="EMBL/GenBank/DDBJ databases">
        <authorList>
            <consortium name="Pathogen Informatics"/>
        </authorList>
    </citation>
    <scope>NUCLEOTIDE SEQUENCE [LARGE SCALE GENOMIC DNA]</scope>
    <source>
        <strain evidence="1 5">2789STDY5834960</strain>
    </source>
</reference>
<dbReference type="RefSeq" id="WP_015522399.1">
    <property type="nucleotide sequence ID" value="NZ_CABIYH010000016.1"/>
</dbReference>
<dbReference type="EMBL" id="CYXZ01000016">
    <property type="protein sequence ID" value="CUN16480.1"/>
    <property type="molecule type" value="Genomic_DNA"/>
</dbReference>
<reference evidence="6 7" key="2">
    <citation type="submission" date="2018-08" db="EMBL/GenBank/DDBJ databases">
        <title>A genome reference for cultivated species of the human gut microbiota.</title>
        <authorList>
            <person name="Zou Y."/>
            <person name="Xue W."/>
            <person name="Luo G."/>
        </authorList>
    </citation>
    <scope>NUCLEOTIDE SEQUENCE [LARGE SCALE GENOMIC DNA]</scope>
    <source>
        <strain evidence="4 7">AF31-21AC</strain>
        <strain evidence="3 8">AM22-21LB</strain>
        <strain evidence="2 6">AM37-1AC</strain>
    </source>
</reference>
<protein>
    <submittedName>
        <fullName evidence="1">Uncharacterized protein</fullName>
    </submittedName>
</protein>
<dbReference type="OrthoDB" id="2029085at2"/>
<evidence type="ECO:0000313" key="4">
    <source>
        <dbReference type="EMBL" id="RHN05539.1"/>
    </source>
</evidence>
<dbReference type="PaxDb" id="166486-ERS852572_02218"/>
<dbReference type="EMBL" id="QSHO01000018">
    <property type="protein sequence ID" value="RHC13979.1"/>
    <property type="molecule type" value="Genomic_DNA"/>
</dbReference>
<evidence type="ECO:0000313" key="1">
    <source>
        <dbReference type="EMBL" id="CUN16480.1"/>
    </source>
</evidence>
<evidence type="ECO:0000313" key="3">
    <source>
        <dbReference type="EMBL" id="RHG30980.1"/>
    </source>
</evidence>
<dbReference type="Proteomes" id="UP000095350">
    <property type="component" value="Unassembled WGS sequence"/>
</dbReference>
<organism evidence="1 5">
    <name type="scientific">Roseburia intestinalis</name>
    <dbReference type="NCBI Taxonomy" id="166486"/>
    <lineage>
        <taxon>Bacteria</taxon>
        <taxon>Bacillati</taxon>
        <taxon>Bacillota</taxon>
        <taxon>Clostridia</taxon>
        <taxon>Lachnospirales</taxon>
        <taxon>Lachnospiraceae</taxon>
        <taxon>Roseburia</taxon>
    </lineage>
</organism>
<gene>
    <name evidence="3" type="ORF">DW264_01700</name>
    <name evidence="2" type="ORF">DW856_16385</name>
    <name evidence="4" type="ORF">DWZ31_14335</name>
    <name evidence="1" type="ORF">ERS852572_02218</name>
</gene>
<dbReference type="EMBL" id="QRQN01000019">
    <property type="protein sequence ID" value="RHN05539.1"/>
    <property type="molecule type" value="Genomic_DNA"/>
</dbReference>
<evidence type="ECO:0000313" key="2">
    <source>
        <dbReference type="EMBL" id="RHC13979.1"/>
    </source>
</evidence>
<dbReference type="Proteomes" id="UP000283586">
    <property type="component" value="Unassembled WGS sequence"/>
</dbReference>
<dbReference type="Proteomes" id="UP000283513">
    <property type="component" value="Unassembled WGS sequence"/>
</dbReference>
<dbReference type="Proteomes" id="UP000284051">
    <property type="component" value="Unassembled WGS sequence"/>
</dbReference>
<evidence type="ECO:0000313" key="7">
    <source>
        <dbReference type="Proteomes" id="UP000283586"/>
    </source>
</evidence>
<dbReference type="EMBL" id="QRID01000001">
    <property type="protein sequence ID" value="RHG30980.1"/>
    <property type="molecule type" value="Genomic_DNA"/>
</dbReference>